<dbReference type="Proteomes" id="UP000887565">
    <property type="component" value="Unplaced"/>
</dbReference>
<sequence length="83" mass="9918">MIKMEPFFHQFKHCLNVNHVMPFLSVEHPVTYTSWELGRYTTYDVCIDCTEDSCPLFVLPRSSVARRYSQFRWLKKRLSQACP</sequence>
<dbReference type="SUPFAM" id="SSF64268">
    <property type="entry name" value="PX domain"/>
    <property type="match status" value="1"/>
</dbReference>
<reference evidence="2" key="1">
    <citation type="submission" date="2022-11" db="UniProtKB">
        <authorList>
            <consortium name="WormBaseParasite"/>
        </authorList>
    </citation>
    <scope>IDENTIFICATION</scope>
</reference>
<organism evidence="1 2">
    <name type="scientific">Romanomermis culicivorax</name>
    <name type="common">Nematode worm</name>
    <dbReference type="NCBI Taxonomy" id="13658"/>
    <lineage>
        <taxon>Eukaryota</taxon>
        <taxon>Metazoa</taxon>
        <taxon>Ecdysozoa</taxon>
        <taxon>Nematoda</taxon>
        <taxon>Enoplea</taxon>
        <taxon>Dorylaimia</taxon>
        <taxon>Mermithida</taxon>
        <taxon>Mermithoidea</taxon>
        <taxon>Mermithidae</taxon>
        <taxon>Romanomermis</taxon>
    </lineage>
</organism>
<accession>A0A915KNJ8</accession>
<dbReference type="GO" id="GO:0035091">
    <property type="term" value="F:phosphatidylinositol binding"/>
    <property type="evidence" value="ECO:0007669"/>
    <property type="project" value="InterPro"/>
</dbReference>
<keyword evidence="1" id="KW-1185">Reference proteome</keyword>
<proteinExistence type="predicted"/>
<dbReference type="InterPro" id="IPR036871">
    <property type="entry name" value="PX_dom_sf"/>
</dbReference>
<name>A0A915KNJ8_ROMCU</name>
<dbReference type="AlphaFoldDB" id="A0A915KNJ8"/>
<evidence type="ECO:0000313" key="1">
    <source>
        <dbReference type="Proteomes" id="UP000887565"/>
    </source>
</evidence>
<dbReference type="WBParaSite" id="nRc.2.0.1.t39332-RA">
    <property type="protein sequence ID" value="nRc.2.0.1.t39332-RA"/>
    <property type="gene ID" value="nRc.2.0.1.g39332"/>
</dbReference>
<dbReference type="Gene3D" id="3.30.1520.10">
    <property type="entry name" value="Phox-like domain"/>
    <property type="match status" value="1"/>
</dbReference>
<evidence type="ECO:0000313" key="2">
    <source>
        <dbReference type="WBParaSite" id="nRc.2.0.1.t39332-RA"/>
    </source>
</evidence>
<protein>
    <submittedName>
        <fullName evidence="2">PX domain-containing protein</fullName>
    </submittedName>
</protein>